<evidence type="ECO:0000313" key="3">
    <source>
        <dbReference type="RefSeq" id="XP_039242609.1"/>
    </source>
</evidence>
<evidence type="ECO:0000313" key="2">
    <source>
        <dbReference type="Proteomes" id="UP000504627"/>
    </source>
</evidence>
<keyword evidence="1" id="KW-0472">Membrane</keyword>
<feature type="transmembrane region" description="Helical" evidence="1">
    <location>
        <begin position="211"/>
        <end position="236"/>
    </location>
</feature>
<keyword evidence="1" id="KW-0812">Transmembrane</keyword>
<reference evidence="3" key="1">
    <citation type="submission" date="2025-08" db="UniProtKB">
        <authorList>
            <consortium name="RefSeq"/>
        </authorList>
    </citation>
    <scope>IDENTIFICATION</scope>
    <source>
        <tissue evidence="3">Muscle</tissue>
    </source>
</reference>
<gene>
    <name evidence="3" type="primary">LOC120324336</name>
</gene>
<proteinExistence type="predicted"/>
<dbReference type="InParanoid" id="A0A7R5L0Z3"/>
<evidence type="ECO:0000256" key="1">
    <source>
        <dbReference type="SAM" id="Phobius"/>
    </source>
</evidence>
<dbReference type="GeneID" id="120324336"/>
<keyword evidence="2" id="KW-1185">Reference proteome</keyword>
<feature type="transmembrane region" description="Helical" evidence="1">
    <location>
        <begin position="164"/>
        <end position="191"/>
    </location>
</feature>
<keyword evidence="1" id="KW-1133">Transmembrane helix</keyword>
<dbReference type="Proteomes" id="UP000504627">
    <property type="component" value="Unplaced"/>
</dbReference>
<organism evidence="2 3">
    <name type="scientific">Pipra filicauda</name>
    <name type="common">Wire-tailed manakin</name>
    <dbReference type="NCBI Taxonomy" id="649802"/>
    <lineage>
        <taxon>Eukaryota</taxon>
        <taxon>Metazoa</taxon>
        <taxon>Chordata</taxon>
        <taxon>Craniata</taxon>
        <taxon>Vertebrata</taxon>
        <taxon>Euteleostomi</taxon>
        <taxon>Archelosauria</taxon>
        <taxon>Archosauria</taxon>
        <taxon>Dinosauria</taxon>
        <taxon>Saurischia</taxon>
        <taxon>Theropoda</taxon>
        <taxon>Coelurosauria</taxon>
        <taxon>Aves</taxon>
        <taxon>Neognathae</taxon>
        <taxon>Neoaves</taxon>
        <taxon>Telluraves</taxon>
        <taxon>Australaves</taxon>
        <taxon>Passeriformes</taxon>
        <taxon>Pipridae</taxon>
        <taxon>Pipra</taxon>
    </lineage>
</organism>
<dbReference type="AlphaFoldDB" id="A0A7R5L0Z3"/>
<sequence length="245" mass="27245">MTLMLSAIRQNLQVVSPQRATTKVACFWPIQDTEVLKGHKKNRAKVNISNERGEEETKIAMEICQEAERGLLRCLCLPRCNKTETGEADGSFFTSCQGQYCCIALALSNVLSVLVMGCLVRTADQASYYLCTSGSLCCIKLHRSEEARLSFLTATMLHRFRHSVLFPAFTWAAAALSAAAGAAAVLLPALHPGLIDSKLSRLHIAKEEERWSRIFFFVGSGSKGLRYVMILGFFWWGGRRRKEGC</sequence>
<name>A0A7R5L0Z3_9PASS</name>
<protein>
    <submittedName>
        <fullName evidence="3">Uncharacterized protein LOC120324336</fullName>
    </submittedName>
</protein>
<accession>A0A7R5L0Z3</accession>
<dbReference type="RefSeq" id="XP_039242609.1">
    <property type="nucleotide sequence ID" value="XM_039386675.1"/>
</dbReference>